<evidence type="ECO:0000313" key="2">
    <source>
        <dbReference type="EMBL" id="PKG21925.1"/>
    </source>
</evidence>
<reference evidence="2 3" key="1">
    <citation type="journal article" date="2003" name="Int. J. Syst. Evol. Microbiol.">
        <title>Bacillus nealsonii sp. nov., isolated from a spacecraft-assembly facility, whose spores are gamma-radiation resistant.</title>
        <authorList>
            <person name="Venkateswaran K."/>
            <person name="Kempf M."/>
            <person name="Chen F."/>
            <person name="Satomi M."/>
            <person name="Nicholson W."/>
            <person name="Kern R."/>
        </authorList>
    </citation>
    <scope>NUCLEOTIDE SEQUENCE [LARGE SCALE GENOMIC DNA]</scope>
    <source>
        <strain evidence="2 3">FO-92</strain>
    </source>
</reference>
<evidence type="ECO:0000313" key="3">
    <source>
        <dbReference type="Proteomes" id="UP000233375"/>
    </source>
</evidence>
<dbReference type="EMBL" id="PISE01000053">
    <property type="protein sequence ID" value="PKG21925.1"/>
    <property type="molecule type" value="Genomic_DNA"/>
</dbReference>
<dbReference type="Proteomes" id="UP000233375">
    <property type="component" value="Unassembled WGS sequence"/>
</dbReference>
<protein>
    <submittedName>
        <fullName evidence="2">DUF1189 domain-containing protein</fullName>
    </submittedName>
</protein>
<evidence type="ECO:0000256" key="1">
    <source>
        <dbReference type="SAM" id="Phobius"/>
    </source>
</evidence>
<proteinExistence type="predicted"/>
<dbReference type="AlphaFoldDB" id="A0A2N0YXE2"/>
<name>A0A2N0YXE2_9BACI</name>
<feature type="transmembrane region" description="Helical" evidence="1">
    <location>
        <begin position="29"/>
        <end position="48"/>
    </location>
</feature>
<feature type="transmembrane region" description="Helical" evidence="1">
    <location>
        <begin position="203"/>
        <end position="221"/>
    </location>
</feature>
<keyword evidence="1" id="KW-0472">Membrane</keyword>
<comment type="caution">
    <text evidence="2">The sequence shown here is derived from an EMBL/GenBank/DDBJ whole genome shotgun (WGS) entry which is preliminary data.</text>
</comment>
<dbReference type="OrthoDB" id="1903376at2"/>
<keyword evidence="1" id="KW-0812">Transmembrane</keyword>
<dbReference type="InterPro" id="IPR009574">
    <property type="entry name" value="DUF1189"/>
</dbReference>
<dbReference type="RefSeq" id="WP_101178942.1">
    <property type="nucleotide sequence ID" value="NZ_PISE01000053.1"/>
</dbReference>
<feature type="transmembrane region" description="Helical" evidence="1">
    <location>
        <begin position="227"/>
        <end position="247"/>
    </location>
</feature>
<organism evidence="2 3">
    <name type="scientific">Niallia nealsonii</name>
    <dbReference type="NCBI Taxonomy" id="115979"/>
    <lineage>
        <taxon>Bacteria</taxon>
        <taxon>Bacillati</taxon>
        <taxon>Bacillota</taxon>
        <taxon>Bacilli</taxon>
        <taxon>Bacillales</taxon>
        <taxon>Bacillaceae</taxon>
        <taxon>Niallia</taxon>
    </lineage>
</organism>
<keyword evidence="3" id="KW-1185">Reference proteome</keyword>
<dbReference type="Pfam" id="PF06691">
    <property type="entry name" value="DUF1189"/>
    <property type="match status" value="1"/>
</dbReference>
<keyword evidence="1" id="KW-1133">Transmembrane helix</keyword>
<gene>
    <name evidence="2" type="ORF">CWS01_19835</name>
</gene>
<accession>A0A2N0YXE2</accession>
<feature type="transmembrane region" description="Helical" evidence="1">
    <location>
        <begin position="159"/>
        <end position="191"/>
    </location>
</feature>
<sequence length="261" mass="29309">MNIFKQFYKSIYSPRDIASFRLQGKGKTILYLILLTLLASIPTLYYLSSGINEGVKSLSNTLEEDSLSFSIKDNELKSNAKEPTIINKDDLTIIIDSTGTYEESNISTSGNTVALLQKQFIIVASGQSQTFEYSSFGNVNITKEDITTSLDAFDSMLPILITILAVVYFVILLISKVIEAFVFAVLGSLFARTMRRSLTYGQLWRITVYSITLPTLFFVIMDAIQTTVPNGMLLNWVVTLFMLFLSIKEVPIKKQPEENIQ</sequence>